<keyword evidence="5" id="KW-0808">Transferase</keyword>
<keyword evidence="3 5" id="KW-0500">Molybdenum</keyword>
<dbReference type="InterPro" id="IPR038987">
    <property type="entry name" value="MoeA-like"/>
</dbReference>
<dbReference type="Gene3D" id="3.90.105.10">
    <property type="entry name" value="Molybdopterin biosynthesis moea protein, domain 2"/>
    <property type="match status" value="1"/>
</dbReference>
<dbReference type="SUPFAM" id="SSF53218">
    <property type="entry name" value="Molybdenum cofactor biosynthesis proteins"/>
    <property type="match status" value="1"/>
</dbReference>
<keyword evidence="5" id="KW-0479">Metal-binding</keyword>
<dbReference type="EC" id="2.10.1.1" evidence="5"/>
<name>A0A1L7D3X4_9CORY</name>
<dbReference type="UniPathway" id="UPA00344"/>
<gene>
    <name evidence="7" type="ORF">CPHO_07570</name>
</gene>
<protein>
    <recommendedName>
        <fullName evidence="5">Molybdopterin molybdenumtransferase</fullName>
        <ecNumber evidence="5">2.10.1.1</ecNumber>
    </recommendedName>
</protein>
<keyword evidence="5" id="KW-0460">Magnesium</keyword>
<dbReference type="InterPro" id="IPR036688">
    <property type="entry name" value="MoeA_C_domain_IV_sf"/>
</dbReference>
<keyword evidence="8" id="KW-1185">Reference proteome</keyword>
<dbReference type="EMBL" id="CP009249">
    <property type="protein sequence ID" value="APT92773.1"/>
    <property type="molecule type" value="Genomic_DNA"/>
</dbReference>
<dbReference type="OrthoDB" id="9804758at2"/>
<organism evidence="7 8">
    <name type="scientific">Corynebacterium phocae</name>
    <dbReference type="NCBI Taxonomy" id="161895"/>
    <lineage>
        <taxon>Bacteria</taxon>
        <taxon>Bacillati</taxon>
        <taxon>Actinomycetota</taxon>
        <taxon>Actinomycetes</taxon>
        <taxon>Mycobacteriales</taxon>
        <taxon>Corynebacteriaceae</taxon>
        <taxon>Corynebacterium</taxon>
    </lineage>
</organism>
<dbReference type="Gene3D" id="2.170.190.11">
    <property type="entry name" value="Molybdopterin biosynthesis moea protein, domain 3"/>
    <property type="match status" value="1"/>
</dbReference>
<comment type="function">
    <text evidence="1 5">Catalyzes the insertion of molybdate into adenylated molybdopterin with the concomitant release of AMP.</text>
</comment>
<sequence length="434" mass="44766">MTAHGPARTVDEHFNALVEMIRPVGVTTAPVNGTLRGRILAQAPVAALAIPPFSNSAMDGFLVNRADLAGVGKDRPVRLRVAGEVAAGSPPQAPRPGTAVRIMTGAPVPEDHSCFQVIPVEDTNVAPGPVPLPEEVDIYRASDRSHIRKRGENLAPGHTVAQARLRVDGATLASLISAGVSTVEVFAPIRVAVISSGDELLSHGDLAGLVRPLAPGKLPDSNSPMIAALVKDAAGADHAEVTVFHSGDTAQELGSLLDQLSSRVDLIITTGGVSAGAYDIVRETLLSRAHWSWFGHVHQRPGAPQGLGVWGSTPVVCLPGNPVAAFVSFHLYLTAAIAKLAGLHPAPSPLARPSVLAYASHQFPATAGSRLLVVPASLSYHAPSPAAPSGITARPFNAHGGGSHRVGSLAGSSGFAAYTQHAPVPGDEVSVYLF</sequence>
<comment type="similarity">
    <text evidence="2 5">Belongs to the MoeA family.</text>
</comment>
<dbReference type="GO" id="GO:0005829">
    <property type="term" value="C:cytosol"/>
    <property type="evidence" value="ECO:0007669"/>
    <property type="project" value="TreeGrafter"/>
</dbReference>
<dbReference type="GO" id="GO:0006777">
    <property type="term" value="P:Mo-molybdopterin cofactor biosynthetic process"/>
    <property type="evidence" value="ECO:0007669"/>
    <property type="project" value="UniProtKB-UniRule"/>
</dbReference>
<dbReference type="PANTHER" id="PTHR10192:SF5">
    <property type="entry name" value="GEPHYRIN"/>
    <property type="match status" value="1"/>
</dbReference>
<evidence type="ECO:0000313" key="8">
    <source>
        <dbReference type="Proteomes" id="UP000185491"/>
    </source>
</evidence>
<evidence type="ECO:0000256" key="4">
    <source>
        <dbReference type="ARBA" id="ARBA00047317"/>
    </source>
</evidence>
<feature type="domain" description="MoaB/Mog" evidence="6">
    <location>
        <begin position="192"/>
        <end position="339"/>
    </location>
</feature>
<dbReference type="SUPFAM" id="SSF63882">
    <property type="entry name" value="MoeA N-terminal region -like"/>
    <property type="match status" value="1"/>
</dbReference>
<evidence type="ECO:0000256" key="5">
    <source>
        <dbReference type="RuleBase" id="RU365090"/>
    </source>
</evidence>
<evidence type="ECO:0000256" key="2">
    <source>
        <dbReference type="ARBA" id="ARBA00010763"/>
    </source>
</evidence>
<comment type="catalytic activity">
    <reaction evidence="4">
        <text>adenylyl-molybdopterin + molybdate = Mo-molybdopterin + AMP + H(+)</text>
        <dbReference type="Rhea" id="RHEA:35047"/>
        <dbReference type="ChEBI" id="CHEBI:15378"/>
        <dbReference type="ChEBI" id="CHEBI:36264"/>
        <dbReference type="ChEBI" id="CHEBI:62727"/>
        <dbReference type="ChEBI" id="CHEBI:71302"/>
        <dbReference type="ChEBI" id="CHEBI:456215"/>
        <dbReference type="EC" id="2.10.1.1"/>
    </reaction>
</comment>
<accession>A0A1L7D3X4</accession>
<dbReference type="InterPro" id="IPR005110">
    <property type="entry name" value="MoeA_linker/N"/>
</dbReference>
<dbReference type="GO" id="GO:0046872">
    <property type="term" value="F:metal ion binding"/>
    <property type="evidence" value="ECO:0007669"/>
    <property type="project" value="UniProtKB-UniRule"/>
</dbReference>
<dbReference type="InterPro" id="IPR036135">
    <property type="entry name" value="MoeA_linker/N_sf"/>
</dbReference>
<dbReference type="SMART" id="SM00852">
    <property type="entry name" value="MoCF_biosynth"/>
    <property type="match status" value="1"/>
</dbReference>
<dbReference type="PANTHER" id="PTHR10192">
    <property type="entry name" value="MOLYBDOPTERIN BIOSYNTHESIS PROTEIN"/>
    <property type="match status" value="1"/>
</dbReference>
<dbReference type="CDD" id="cd00887">
    <property type="entry name" value="MoeA"/>
    <property type="match status" value="1"/>
</dbReference>
<dbReference type="Pfam" id="PF03453">
    <property type="entry name" value="MoeA_N"/>
    <property type="match status" value="1"/>
</dbReference>
<reference evidence="7 8" key="1">
    <citation type="submission" date="2014-08" db="EMBL/GenBank/DDBJ databases">
        <title>Complete genome sequence of Corynebacterium phocae M408/89/1(T)(=DSM 44612(T)), isolated from the common seal (Phoca vitulina).</title>
        <authorList>
            <person name="Ruckert C."/>
            <person name="Albersmeier A."/>
            <person name="Winkler A."/>
            <person name="Kalinowski J."/>
        </authorList>
    </citation>
    <scope>NUCLEOTIDE SEQUENCE [LARGE SCALE GENOMIC DNA]</scope>
    <source>
        <strain evidence="7 8">M408/89/1</strain>
    </source>
</reference>
<comment type="cofactor">
    <cofactor evidence="5">
        <name>Mg(2+)</name>
        <dbReference type="ChEBI" id="CHEBI:18420"/>
    </cofactor>
</comment>
<evidence type="ECO:0000259" key="6">
    <source>
        <dbReference type="SMART" id="SM00852"/>
    </source>
</evidence>
<evidence type="ECO:0000256" key="1">
    <source>
        <dbReference type="ARBA" id="ARBA00002901"/>
    </source>
</evidence>
<dbReference type="NCBIfam" id="TIGR00177">
    <property type="entry name" value="molyb_syn"/>
    <property type="match status" value="1"/>
</dbReference>
<dbReference type="GO" id="GO:0061599">
    <property type="term" value="F:molybdopterin molybdotransferase activity"/>
    <property type="evidence" value="ECO:0007669"/>
    <property type="project" value="UniProtKB-UniRule"/>
</dbReference>
<dbReference type="KEGG" id="cpho:CPHO_07570"/>
<dbReference type="InterPro" id="IPR036425">
    <property type="entry name" value="MoaB/Mog-like_dom_sf"/>
</dbReference>
<proteinExistence type="inferred from homology"/>
<dbReference type="Gene3D" id="2.40.340.10">
    <property type="entry name" value="MoeA, C-terminal, domain IV"/>
    <property type="match status" value="1"/>
</dbReference>
<dbReference type="STRING" id="161895.CPHO_07570"/>
<dbReference type="AlphaFoldDB" id="A0A1L7D3X4"/>
<keyword evidence="5" id="KW-0501">Molybdenum cofactor biosynthesis</keyword>
<evidence type="ECO:0000256" key="3">
    <source>
        <dbReference type="ARBA" id="ARBA00022505"/>
    </source>
</evidence>
<dbReference type="Proteomes" id="UP000185491">
    <property type="component" value="Chromosome"/>
</dbReference>
<comment type="pathway">
    <text evidence="5">Cofactor biosynthesis; molybdopterin biosynthesis.</text>
</comment>
<dbReference type="InterPro" id="IPR001453">
    <property type="entry name" value="MoaB/Mog_dom"/>
</dbReference>
<dbReference type="Gene3D" id="3.40.980.10">
    <property type="entry name" value="MoaB/Mog-like domain"/>
    <property type="match status" value="1"/>
</dbReference>
<dbReference type="Pfam" id="PF00994">
    <property type="entry name" value="MoCF_biosynth"/>
    <property type="match status" value="1"/>
</dbReference>
<evidence type="ECO:0000313" key="7">
    <source>
        <dbReference type="EMBL" id="APT92773.1"/>
    </source>
</evidence>